<accession>A0ABT1G5W6</accession>
<gene>
    <name evidence="3" type="ORF">J2T60_000442</name>
</gene>
<keyword evidence="3" id="KW-0449">Lipoprotein</keyword>
<keyword evidence="4" id="KW-1185">Reference proteome</keyword>
<evidence type="ECO:0000313" key="3">
    <source>
        <dbReference type="EMBL" id="MCP1726477.1"/>
    </source>
</evidence>
<dbReference type="PANTHER" id="PTHR30035">
    <property type="entry name" value="LIPOPROTEIN VACJ-RELATED"/>
    <property type="match status" value="1"/>
</dbReference>
<dbReference type="EMBL" id="JALJYF010000001">
    <property type="protein sequence ID" value="MCP1726477.1"/>
    <property type="molecule type" value="Genomic_DNA"/>
</dbReference>
<evidence type="ECO:0000313" key="4">
    <source>
        <dbReference type="Proteomes" id="UP001523550"/>
    </source>
</evidence>
<evidence type="ECO:0000256" key="1">
    <source>
        <dbReference type="ARBA" id="ARBA00010634"/>
    </source>
</evidence>
<evidence type="ECO:0000256" key="2">
    <source>
        <dbReference type="ARBA" id="ARBA00022729"/>
    </source>
</evidence>
<reference evidence="3 4" key="1">
    <citation type="submission" date="2022-03" db="EMBL/GenBank/DDBJ databases">
        <title>Genomic Encyclopedia of Type Strains, Phase III (KMG-III): the genomes of soil and plant-associated and newly described type strains.</title>
        <authorList>
            <person name="Whitman W."/>
        </authorList>
    </citation>
    <scope>NUCLEOTIDE SEQUENCE [LARGE SCALE GENOMIC DNA]</scope>
    <source>
        <strain evidence="3 4">BSker1</strain>
    </source>
</reference>
<comment type="similarity">
    <text evidence="1">Belongs to the MlaA family.</text>
</comment>
<sequence>MDVHHNVSRLISGLFIALFLVGCAGNQTQEERDPRDPYEGFNRKIYAFNDAVDRTAVRPVAVAYRDYVPRPARLGTRNFINNLSHPGVIANSALQGKFGEAFSGTGRFLINTTIGIGGLFDPASKLGLERANEDFGQTLGVWGVGPGPYLVLPALGPSTVRDTSGLAVDTYIDPTYSVIPLPERYGVYLLRAVDTRAQLLEADRFLEEEYDPYVSMREAYLQRRRHLIYDGDPPPEELDWDDDDDDDWDW</sequence>
<organism evidence="3 4">
    <name type="scientific">Natronospira proteinivora</name>
    <dbReference type="NCBI Taxonomy" id="1807133"/>
    <lineage>
        <taxon>Bacteria</taxon>
        <taxon>Pseudomonadati</taxon>
        <taxon>Pseudomonadota</taxon>
        <taxon>Gammaproteobacteria</taxon>
        <taxon>Natronospirales</taxon>
        <taxon>Natronospiraceae</taxon>
        <taxon>Natronospira</taxon>
    </lineage>
</organism>
<dbReference type="Proteomes" id="UP001523550">
    <property type="component" value="Unassembled WGS sequence"/>
</dbReference>
<proteinExistence type="inferred from homology"/>
<dbReference type="PRINTS" id="PR01805">
    <property type="entry name" value="VACJLIPOPROT"/>
</dbReference>
<dbReference type="PANTHER" id="PTHR30035:SF3">
    <property type="entry name" value="INTERMEMBRANE PHOSPHOLIPID TRANSPORT SYSTEM LIPOPROTEIN MLAA"/>
    <property type="match status" value="1"/>
</dbReference>
<comment type="caution">
    <text evidence="3">The sequence shown here is derived from an EMBL/GenBank/DDBJ whole genome shotgun (WGS) entry which is preliminary data.</text>
</comment>
<keyword evidence="2" id="KW-0732">Signal</keyword>
<dbReference type="Pfam" id="PF04333">
    <property type="entry name" value="MlaA"/>
    <property type="match status" value="1"/>
</dbReference>
<protein>
    <submittedName>
        <fullName evidence="3">Phospholipid-binding lipoprotein MlaA</fullName>
    </submittedName>
</protein>
<dbReference type="RefSeq" id="WP_253444826.1">
    <property type="nucleotide sequence ID" value="NZ_JALJYF010000001.1"/>
</dbReference>
<dbReference type="InterPro" id="IPR007428">
    <property type="entry name" value="MlaA"/>
</dbReference>
<name>A0ABT1G5W6_9GAMM</name>